<sequence>MVDILLCPHRFYTTTRFLVCNRRCGAKLAHPVRDGVTFGYLPVSSNIEMLPKESLCGGNRIVMFDVHFHCEHTRSGRLLNIEVVRANEGEEKRGMKHRHYEKAGGGGDPRGTISTCEDLGATPPGIEPGGRRIFKHQSGRGGVVVRQHDPPPQLGGVSSGFSPVGIVPDGAAGLAGFLGVLPFPPPFHSGASPYSPRFTLIGSRDLDVRSHQNIFTRLLQTSSKHHQAPAKKGKEVEGGGGEVVHVLGQKQGRWRRVIAAARPTQHPVSGQGRLFGRGRRHLHVGACWRPFASPGVTTITRLTHRGWGGGGGYTMNIDGDMVTVLFACPVMDCRANHGTRTHSPPPPLTPPPYHPQKLARFQPVKTPLSLPNPLPVIPPGQPSRWGSGAKVMTSLAPRVIAPVAKAFLLMSLEKLVQREESHVAGSHGKTVPRRAPPLRSFNDSRGVPCRGLAAPEDASLLSSRRSGRWRGVITEITSGAQLPARECFTTLPCADNGAPWVQDSLAGAVNLPASHQGDPVSTPGRVTPDFRVWESYRAMPLVGGFSRGSPVFPALSFRCCSILILITLIGSNDLDWPGHGIFRMWRSCRTMPLVGEFSRGSSVPPPPPISFRSCPILTQSPSSALKTSLLRAAQISSLTRENSAEPARSGEWRSYSTRQCNPYRSRTSRAGKGEERRRQTGPLRRIPTYHLGFIDFSPKLLFQ</sequence>
<accession>A0ABQ9HF06</accession>
<feature type="compositionally biased region" description="Pro residues" evidence="1">
    <location>
        <begin position="343"/>
        <end position="354"/>
    </location>
</feature>
<feature type="region of interest" description="Disordered" evidence="1">
    <location>
        <begin position="338"/>
        <end position="357"/>
    </location>
</feature>
<name>A0ABQ9HF06_9NEOP</name>
<keyword evidence="3" id="KW-1185">Reference proteome</keyword>
<proteinExistence type="predicted"/>
<feature type="region of interest" description="Disordered" evidence="1">
    <location>
        <begin position="640"/>
        <end position="683"/>
    </location>
</feature>
<gene>
    <name evidence="2" type="ORF">PR048_014569</name>
</gene>
<dbReference type="EMBL" id="JARBHB010000005">
    <property type="protein sequence ID" value="KAJ8882756.1"/>
    <property type="molecule type" value="Genomic_DNA"/>
</dbReference>
<feature type="compositionally biased region" description="Polar residues" evidence="1">
    <location>
        <begin position="654"/>
        <end position="665"/>
    </location>
</feature>
<comment type="caution">
    <text evidence="2">The sequence shown here is derived from an EMBL/GenBank/DDBJ whole genome shotgun (WGS) entry which is preliminary data.</text>
</comment>
<evidence type="ECO:0000313" key="2">
    <source>
        <dbReference type="EMBL" id="KAJ8882756.1"/>
    </source>
</evidence>
<dbReference type="Proteomes" id="UP001159363">
    <property type="component" value="Chromosome 4"/>
</dbReference>
<feature type="region of interest" description="Disordered" evidence="1">
    <location>
        <begin position="423"/>
        <end position="446"/>
    </location>
</feature>
<evidence type="ECO:0000256" key="1">
    <source>
        <dbReference type="SAM" id="MobiDB-lite"/>
    </source>
</evidence>
<organism evidence="2 3">
    <name type="scientific">Dryococelus australis</name>
    <dbReference type="NCBI Taxonomy" id="614101"/>
    <lineage>
        <taxon>Eukaryota</taxon>
        <taxon>Metazoa</taxon>
        <taxon>Ecdysozoa</taxon>
        <taxon>Arthropoda</taxon>
        <taxon>Hexapoda</taxon>
        <taxon>Insecta</taxon>
        <taxon>Pterygota</taxon>
        <taxon>Neoptera</taxon>
        <taxon>Polyneoptera</taxon>
        <taxon>Phasmatodea</taxon>
        <taxon>Verophasmatodea</taxon>
        <taxon>Anareolatae</taxon>
        <taxon>Phasmatidae</taxon>
        <taxon>Eurycanthinae</taxon>
        <taxon>Dryococelus</taxon>
    </lineage>
</organism>
<feature type="region of interest" description="Disordered" evidence="1">
    <location>
        <begin position="90"/>
        <end position="111"/>
    </location>
</feature>
<evidence type="ECO:0000313" key="3">
    <source>
        <dbReference type="Proteomes" id="UP001159363"/>
    </source>
</evidence>
<reference evidence="2 3" key="1">
    <citation type="submission" date="2023-02" db="EMBL/GenBank/DDBJ databases">
        <title>LHISI_Scaffold_Assembly.</title>
        <authorList>
            <person name="Stuart O.P."/>
            <person name="Cleave R."/>
            <person name="Magrath M.J.L."/>
            <person name="Mikheyev A.S."/>
        </authorList>
    </citation>
    <scope>NUCLEOTIDE SEQUENCE [LARGE SCALE GENOMIC DNA]</scope>
    <source>
        <strain evidence="2">Daus_M_001</strain>
        <tissue evidence="2">Leg muscle</tissue>
    </source>
</reference>
<protein>
    <submittedName>
        <fullName evidence="2">Uncharacterized protein</fullName>
    </submittedName>
</protein>